<dbReference type="KEGG" id="ark:D6B99_14120"/>
<name>A0A386HRR5_9BACT</name>
<dbReference type="OrthoDB" id="1524821at2"/>
<gene>
    <name evidence="1" type="ORF">D6B99_14120</name>
</gene>
<dbReference type="RefSeq" id="WP_119989574.1">
    <property type="nucleotide sequence ID" value="NZ_CP032489.1"/>
</dbReference>
<keyword evidence="2" id="KW-1185">Reference proteome</keyword>
<evidence type="ECO:0000313" key="1">
    <source>
        <dbReference type="EMBL" id="AYD48637.1"/>
    </source>
</evidence>
<accession>A0A386HRR5</accession>
<reference evidence="1 2" key="1">
    <citation type="submission" date="2018-09" db="EMBL/GenBank/DDBJ databases">
        <title>Arachidicoccus sp. nov., a bacterium isolated from soil.</title>
        <authorList>
            <person name="Weon H.-Y."/>
            <person name="Kwon S.-W."/>
            <person name="Lee S.A."/>
        </authorList>
    </citation>
    <scope>NUCLEOTIDE SEQUENCE [LARGE SCALE GENOMIC DNA]</scope>
    <source>
        <strain evidence="1 2">KIS59-12</strain>
    </source>
</reference>
<proteinExistence type="predicted"/>
<dbReference type="Pfam" id="PF02620">
    <property type="entry name" value="YceD"/>
    <property type="match status" value="1"/>
</dbReference>
<dbReference type="AlphaFoldDB" id="A0A386HRR5"/>
<dbReference type="Proteomes" id="UP000266118">
    <property type="component" value="Chromosome"/>
</dbReference>
<evidence type="ECO:0000313" key="2">
    <source>
        <dbReference type="Proteomes" id="UP000266118"/>
    </source>
</evidence>
<sequence>MNNQRAYEIAFVGLKPGVHTFDYKVNDKFFNDYGQQDFNNCDVSVKLTLEKNTSLLLLKFDIAGTVNVLCDRCANTIIKDLWDEFNMVIKMVENPDEMNNQEEDPDIYYIKYSESHLHIADWIYEFVNLSIPAQRDCGEDEEGGSKCNPEVLKKLDQMKADAQASTHNVWKDLDRLKDLDKEADLN</sequence>
<organism evidence="1 2">
    <name type="scientific">Arachidicoccus soli</name>
    <dbReference type="NCBI Taxonomy" id="2341117"/>
    <lineage>
        <taxon>Bacteria</taxon>
        <taxon>Pseudomonadati</taxon>
        <taxon>Bacteroidota</taxon>
        <taxon>Chitinophagia</taxon>
        <taxon>Chitinophagales</taxon>
        <taxon>Chitinophagaceae</taxon>
        <taxon>Arachidicoccus</taxon>
    </lineage>
</organism>
<protein>
    <submittedName>
        <fullName evidence="1">DUF177 domain-containing protein</fullName>
    </submittedName>
</protein>
<dbReference type="InterPro" id="IPR003772">
    <property type="entry name" value="YceD"/>
</dbReference>
<dbReference type="EMBL" id="CP032489">
    <property type="protein sequence ID" value="AYD48637.1"/>
    <property type="molecule type" value="Genomic_DNA"/>
</dbReference>